<evidence type="ECO:0000313" key="1">
    <source>
        <dbReference type="EMBL" id="KAF9439792.1"/>
    </source>
</evidence>
<dbReference type="OrthoDB" id="2790258at2759"/>
<dbReference type="EMBL" id="MU153409">
    <property type="protein sequence ID" value="KAF9439792.1"/>
    <property type="molecule type" value="Genomic_DNA"/>
</dbReference>
<organism evidence="1 2">
    <name type="scientific">Macrolepiota fuliginosa MF-IS2</name>
    <dbReference type="NCBI Taxonomy" id="1400762"/>
    <lineage>
        <taxon>Eukaryota</taxon>
        <taxon>Fungi</taxon>
        <taxon>Dikarya</taxon>
        <taxon>Basidiomycota</taxon>
        <taxon>Agaricomycotina</taxon>
        <taxon>Agaricomycetes</taxon>
        <taxon>Agaricomycetidae</taxon>
        <taxon>Agaricales</taxon>
        <taxon>Agaricineae</taxon>
        <taxon>Agaricaceae</taxon>
        <taxon>Macrolepiota</taxon>
    </lineage>
</organism>
<dbReference type="Proteomes" id="UP000807342">
    <property type="component" value="Unassembled WGS sequence"/>
</dbReference>
<name>A0A9P6BUW0_9AGAR</name>
<evidence type="ECO:0000313" key="2">
    <source>
        <dbReference type="Proteomes" id="UP000807342"/>
    </source>
</evidence>
<dbReference type="AlphaFoldDB" id="A0A9P6BUW0"/>
<comment type="caution">
    <text evidence="1">The sequence shown here is derived from an EMBL/GenBank/DDBJ whole genome shotgun (WGS) entry which is preliminary data.</text>
</comment>
<gene>
    <name evidence="1" type="ORF">P691DRAFT_689728</name>
</gene>
<feature type="non-terminal residue" evidence="1">
    <location>
        <position position="1"/>
    </location>
</feature>
<protein>
    <submittedName>
        <fullName evidence="1">Uncharacterized protein</fullName>
    </submittedName>
</protein>
<proteinExistence type="predicted"/>
<accession>A0A9P6BUW0</accession>
<sequence>VLQDITQVLKSPHHAQELLSGSKTPTLSHVFQAYEDIINYWKTLRTTIPELKHYINISISKLEEYLTLSWKTHAYAHAMGMIYLFLPRMYHND</sequence>
<keyword evidence="2" id="KW-1185">Reference proteome</keyword>
<reference evidence="1" key="1">
    <citation type="submission" date="2020-11" db="EMBL/GenBank/DDBJ databases">
        <authorList>
            <consortium name="DOE Joint Genome Institute"/>
            <person name="Ahrendt S."/>
            <person name="Riley R."/>
            <person name="Andreopoulos W."/>
            <person name="Labutti K."/>
            <person name="Pangilinan J."/>
            <person name="Ruiz-Duenas F.J."/>
            <person name="Barrasa J.M."/>
            <person name="Sanchez-Garcia M."/>
            <person name="Camarero S."/>
            <person name="Miyauchi S."/>
            <person name="Serrano A."/>
            <person name="Linde D."/>
            <person name="Babiker R."/>
            <person name="Drula E."/>
            <person name="Ayuso-Fernandez I."/>
            <person name="Pacheco R."/>
            <person name="Padilla G."/>
            <person name="Ferreira P."/>
            <person name="Barriuso J."/>
            <person name="Kellner H."/>
            <person name="Castanera R."/>
            <person name="Alfaro M."/>
            <person name="Ramirez L."/>
            <person name="Pisabarro A.G."/>
            <person name="Kuo A."/>
            <person name="Tritt A."/>
            <person name="Lipzen A."/>
            <person name="He G."/>
            <person name="Yan M."/>
            <person name="Ng V."/>
            <person name="Cullen D."/>
            <person name="Martin F."/>
            <person name="Rosso M.-N."/>
            <person name="Henrissat B."/>
            <person name="Hibbett D."/>
            <person name="Martinez A.T."/>
            <person name="Grigoriev I.V."/>
        </authorList>
    </citation>
    <scope>NUCLEOTIDE SEQUENCE</scope>
    <source>
        <strain evidence="1">MF-IS2</strain>
    </source>
</reference>